<dbReference type="InterPro" id="IPR025736">
    <property type="entry name" value="PucR_C-HTH_dom"/>
</dbReference>
<dbReference type="InterPro" id="IPR042070">
    <property type="entry name" value="PucR_C-HTH_sf"/>
</dbReference>
<dbReference type="Pfam" id="PF13556">
    <property type="entry name" value="HTH_30"/>
    <property type="match status" value="1"/>
</dbReference>
<keyword evidence="3" id="KW-1185">Reference proteome</keyword>
<evidence type="ECO:0000313" key="3">
    <source>
        <dbReference type="Proteomes" id="UP000305778"/>
    </source>
</evidence>
<evidence type="ECO:0000259" key="1">
    <source>
        <dbReference type="Pfam" id="PF13556"/>
    </source>
</evidence>
<dbReference type="InterPro" id="IPR051448">
    <property type="entry name" value="CdaR-like_regulators"/>
</dbReference>
<dbReference type="OrthoDB" id="4571023at2"/>
<name>A0A4U0SUW6_9ACTN</name>
<dbReference type="EMBL" id="SUMC01000001">
    <property type="protein sequence ID" value="TKA13353.1"/>
    <property type="molecule type" value="Genomic_DNA"/>
</dbReference>
<organism evidence="2 3">
    <name type="scientific">Actinacidiphila oryziradicis</name>
    <dbReference type="NCBI Taxonomy" id="2571141"/>
    <lineage>
        <taxon>Bacteria</taxon>
        <taxon>Bacillati</taxon>
        <taxon>Actinomycetota</taxon>
        <taxon>Actinomycetes</taxon>
        <taxon>Kitasatosporales</taxon>
        <taxon>Streptomycetaceae</taxon>
        <taxon>Actinacidiphila</taxon>
    </lineage>
</organism>
<accession>A0A4U0SUW6</accession>
<dbReference type="RefSeq" id="WP_136721513.1">
    <property type="nucleotide sequence ID" value="NZ_SUMC01000001.1"/>
</dbReference>
<sequence>MDTRLSRVTTVSSRAKCQSTLSYAAIRAPRTAEERHQPLDELYAIYLELIDPRNQWNPGIAHRIRRIGKSWSARHESVFPLIEALRGRLADLLASTTPEQETNDEHWFLIRTHEISSRISLELCLGFENSRLVRPARPGTGPGARPAALLSAFLTGTPTSRPVDAGSPSTPQSGYCVVAVRSDGWDKEAAVAALDRLGGPGTVTMLSADGGYALLPAHDDAASRTLCERLHAELDGSVWLAAGWRRTTELADAKRHVDDILALALALHSEPAVYWLDDFPVEYAAIRTPAVAELLLNLIEPVVSRPLLLLTLEALIGAGGNRSRAAKQLAVHYSTIDYRLRRIEVFTGHSPLSTPGLNLLSTAFAVHVLATRGSDVAPEAAGF</sequence>
<gene>
    <name evidence="2" type="ORF">FCI23_01215</name>
</gene>
<protein>
    <recommendedName>
        <fullName evidence="1">PucR C-terminal helix-turn-helix domain-containing protein</fullName>
    </recommendedName>
</protein>
<proteinExistence type="predicted"/>
<reference evidence="2 3" key="1">
    <citation type="submission" date="2019-04" db="EMBL/GenBank/DDBJ databases">
        <title>Streptomyces oryziradicis sp. nov., a novel actinomycete isolated from rhizosphere soil of rice (Oryza sativa L.).</title>
        <authorList>
            <person name="Li C."/>
        </authorList>
    </citation>
    <scope>NUCLEOTIDE SEQUENCE [LARGE SCALE GENOMIC DNA]</scope>
    <source>
        <strain evidence="2 3">NEAU-C40</strain>
    </source>
</reference>
<comment type="caution">
    <text evidence="2">The sequence shown here is derived from an EMBL/GenBank/DDBJ whole genome shotgun (WGS) entry which is preliminary data.</text>
</comment>
<dbReference type="Gene3D" id="1.10.10.2840">
    <property type="entry name" value="PucR C-terminal helix-turn-helix domain"/>
    <property type="match status" value="1"/>
</dbReference>
<feature type="domain" description="PucR C-terminal helix-turn-helix" evidence="1">
    <location>
        <begin position="308"/>
        <end position="364"/>
    </location>
</feature>
<dbReference type="Proteomes" id="UP000305778">
    <property type="component" value="Unassembled WGS sequence"/>
</dbReference>
<dbReference type="AlphaFoldDB" id="A0A4U0SUW6"/>
<evidence type="ECO:0000313" key="2">
    <source>
        <dbReference type="EMBL" id="TKA13353.1"/>
    </source>
</evidence>
<dbReference type="PANTHER" id="PTHR33744">
    <property type="entry name" value="CARBOHYDRATE DIACID REGULATOR"/>
    <property type="match status" value="1"/>
</dbReference>